<evidence type="ECO:0000313" key="2">
    <source>
        <dbReference type="EMBL" id="KAG9444715.1"/>
    </source>
</evidence>
<dbReference type="Proteomes" id="UP000825729">
    <property type="component" value="Unassembled WGS sequence"/>
</dbReference>
<dbReference type="PANTHER" id="PTHR33047:SF8">
    <property type="entry name" value="REGULATOR OF RDNA TRANSCRIPTION PROTEIN 15"/>
    <property type="match status" value="1"/>
</dbReference>
<feature type="compositionally biased region" description="Basic and acidic residues" evidence="1">
    <location>
        <begin position="163"/>
        <end position="175"/>
    </location>
</feature>
<sequence>MAGFTYGPLWGRPEALFRRLRLAARQPLRLPWAATWDAPAGGYSQVASAWPVGGRAMDRLSAGPDGRPAASVLGAGEDLCLCRRRESASAFLGVSLSALWPRRPSRACRPRRAPASPPSLGPKDDRPAGLLGWDGTATPCPSGEPRRSTLLFSLMCLGPTARAREGRDESVRHGAEFSGSWQQGHSPLTIPRRVFKSPKAIQIAAGLELCFVCPPPTSSPPRGPPRHAPLGSRKAPNVGRQAGARGGAGSSLDSDLEALSHNPTHGRADIKGSKSNAAMNAYCHKPLIPVMCRPSQTPHLTMSSAGSASPRRALNQKEGQCPGSTNGIKITFAEHPQGPSQCFVLIKRAGFPLSVPVLSRLVRRRGRPQRGVRVRPPPQDATTSSRPAGAARAVHRQPTGSGSGPRAQPSSQSFSPGYGSILPTSLAYIVPSTAGCSPWRPDAVMSTTRRGRHSGPPDFKGRPGDRHHATRRGALPAAGPYLRLSRFQGGQAICTDGRSAQAQGPGFGQPPALPTHRGLAVAPTGGYGSRLKAHPFSGLVDSAGRVEWGASWPTPRAAAGAAQGTSAEVATPPSLGLRDDDPLAGSSARACRLATRQPVDASNPAADRLSPSRDNDRYDRPPHPLPSRQFQALFDSLFKPWAGIYRPIWAAFPNNPTSPDNAEGHRSRVTTGGCHPLWPHSMGLAPSVMRDAFCRLHFERAKSRRFSYLGSSPFAAHTRGILRVFPPDLGSHPSKASRVTEATAGRGPLRARGSTHFHFATQGQGGRSHHCRGRRPWGKVFFSQPRQGGKDDHLLAPTTHPPPPGGSRARGGENTPGVDAQTRWFAGFCNSHQASHFATFFIDRESQDIRCRVVLGYRVRGGPPRPRQRGTASRFLFAWHRSPRVVVRVFASPTVAGADAESVGAGR</sequence>
<reference evidence="2 3" key="1">
    <citation type="submission" date="2021-07" db="EMBL/GenBank/DDBJ databases">
        <title>The Aristolochia fimbriata genome: insights into angiosperm evolution, floral development and chemical biosynthesis.</title>
        <authorList>
            <person name="Jiao Y."/>
        </authorList>
    </citation>
    <scope>NUCLEOTIDE SEQUENCE [LARGE SCALE GENOMIC DNA]</scope>
    <source>
        <strain evidence="2">IBCAS-2021</strain>
        <tissue evidence="2">Leaf</tissue>
    </source>
</reference>
<protein>
    <submittedName>
        <fullName evidence="2">Uncharacterized protein</fullName>
    </submittedName>
</protein>
<comment type="caution">
    <text evidence="2">The sequence shown here is derived from an EMBL/GenBank/DDBJ whole genome shotgun (WGS) entry which is preliminary data.</text>
</comment>
<proteinExistence type="predicted"/>
<dbReference type="EMBL" id="JAINDJ010000006">
    <property type="protein sequence ID" value="KAG9444715.1"/>
    <property type="molecule type" value="Genomic_DNA"/>
</dbReference>
<name>A0AAV7E9C0_ARIFI</name>
<feature type="region of interest" description="Disordered" evidence="1">
    <location>
        <begin position="362"/>
        <end position="417"/>
    </location>
</feature>
<feature type="region of interest" description="Disordered" evidence="1">
    <location>
        <begin position="163"/>
        <end position="187"/>
    </location>
</feature>
<feature type="region of interest" description="Disordered" evidence="1">
    <location>
        <begin position="298"/>
        <end position="322"/>
    </location>
</feature>
<accession>A0AAV7E9C0</accession>
<feature type="region of interest" description="Disordered" evidence="1">
    <location>
        <begin position="106"/>
        <end position="144"/>
    </location>
</feature>
<feature type="region of interest" description="Disordered" evidence="1">
    <location>
        <begin position="496"/>
        <end position="521"/>
    </location>
</feature>
<gene>
    <name evidence="2" type="ORF">H6P81_016055</name>
</gene>
<feature type="region of interest" description="Disordered" evidence="1">
    <location>
        <begin position="439"/>
        <end position="480"/>
    </location>
</feature>
<feature type="compositionally biased region" description="Basic residues" evidence="1">
    <location>
        <begin position="767"/>
        <end position="777"/>
    </location>
</feature>
<organism evidence="2 3">
    <name type="scientific">Aristolochia fimbriata</name>
    <name type="common">White veined hardy Dutchman's pipe vine</name>
    <dbReference type="NCBI Taxonomy" id="158543"/>
    <lineage>
        <taxon>Eukaryota</taxon>
        <taxon>Viridiplantae</taxon>
        <taxon>Streptophyta</taxon>
        <taxon>Embryophyta</taxon>
        <taxon>Tracheophyta</taxon>
        <taxon>Spermatophyta</taxon>
        <taxon>Magnoliopsida</taxon>
        <taxon>Magnoliidae</taxon>
        <taxon>Piperales</taxon>
        <taxon>Aristolochiaceae</taxon>
        <taxon>Aristolochia</taxon>
    </lineage>
</organism>
<feature type="compositionally biased region" description="Basic residues" evidence="1">
    <location>
        <begin position="362"/>
        <end position="373"/>
    </location>
</feature>
<feature type="compositionally biased region" description="Pro residues" evidence="1">
    <location>
        <begin position="217"/>
        <end position="227"/>
    </location>
</feature>
<feature type="region of interest" description="Disordered" evidence="1">
    <location>
        <begin position="729"/>
        <end position="817"/>
    </location>
</feature>
<evidence type="ECO:0000256" key="1">
    <source>
        <dbReference type="SAM" id="MobiDB-lite"/>
    </source>
</evidence>
<feature type="region of interest" description="Disordered" evidence="1">
    <location>
        <begin position="217"/>
        <end position="273"/>
    </location>
</feature>
<evidence type="ECO:0000313" key="3">
    <source>
        <dbReference type="Proteomes" id="UP000825729"/>
    </source>
</evidence>
<dbReference type="InterPro" id="IPR052997">
    <property type="entry name" value="RRT15-like"/>
</dbReference>
<keyword evidence="3" id="KW-1185">Reference proteome</keyword>
<feature type="compositionally biased region" description="Low complexity" evidence="1">
    <location>
        <begin position="555"/>
        <end position="570"/>
    </location>
</feature>
<dbReference type="PANTHER" id="PTHR33047">
    <property type="entry name" value="PROTEIN TAR1"/>
    <property type="match status" value="1"/>
</dbReference>
<feature type="compositionally biased region" description="Polar residues" evidence="1">
    <location>
        <begin position="298"/>
        <end position="307"/>
    </location>
</feature>
<feature type="region of interest" description="Disordered" evidence="1">
    <location>
        <begin position="555"/>
        <end position="627"/>
    </location>
</feature>
<dbReference type="AlphaFoldDB" id="A0AAV7E9C0"/>
<feature type="compositionally biased region" description="Basic and acidic residues" evidence="1">
    <location>
        <begin position="610"/>
        <end position="622"/>
    </location>
</feature>